<gene>
    <name evidence="2" type="ORF">Bm659</name>
    <name evidence="2" type="ORF">BM_Bm659</name>
</gene>
<organism evidence="2">
    <name type="scientific">Brugia malayi</name>
    <name type="common">Filarial nematode worm</name>
    <dbReference type="NCBI Taxonomy" id="6279"/>
    <lineage>
        <taxon>Eukaryota</taxon>
        <taxon>Metazoa</taxon>
        <taxon>Ecdysozoa</taxon>
        <taxon>Nematoda</taxon>
        <taxon>Chromadorea</taxon>
        <taxon>Rhabditida</taxon>
        <taxon>Spirurina</taxon>
        <taxon>Spiruromorpha</taxon>
        <taxon>Filarioidea</taxon>
        <taxon>Onchocercidae</taxon>
        <taxon>Brugia</taxon>
    </lineage>
</organism>
<reference evidence="2" key="1">
    <citation type="journal article" date="2007" name="Science">
        <title>Draft genome of the filarial nematode parasite Brugia malayi.</title>
        <authorList>
            <person name="Ghedin E."/>
            <person name="Wang S."/>
            <person name="Spiro D."/>
            <person name="Caler E."/>
            <person name="Zhao Q."/>
            <person name="Crabtree J."/>
            <person name="Allen J.E."/>
            <person name="Delcher A.L."/>
            <person name="Guiliano D.B."/>
            <person name="Miranda-Saavedra D."/>
            <person name="Angiuoli S.V."/>
            <person name="Creasy T."/>
            <person name="Amedeo P."/>
            <person name="Haas B."/>
            <person name="El-Sayed N.M."/>
            <person name="Wortman J.R."/>
            <person name="Feldblyum T."/>
            <person name="Tallon L."/>
            <person name="Schatz M."/>
            <person name="Shumway M."/>
            <person name="Koo H."/>
            <person name="Salzberg S.L."/>
            <person name="Schobel S."/>
            <person name="Pertea M."/>
            <person name="Pop M."/>
            <person name="White O."/>
            <person name="Barton G.J."/>
            <person name="Carlow C.K."/>
            <person name="Crawford M.J."/>
            <person name="Daub J."/>
            <person name="Dimmic M.W."/>
            <person name="Estes C.F."/>
            <person name="Foster J.M."/>
            <person name="Ganatra M."/>
            <person name="Gregory W.F."/>
            <person name="Johnson N.M."/>
            <person name="Jin J."/>
            <person name="Komuniecki R."/>
            <person name="Korf I."/>
            <person name="Kumar S."/>
            <person name="Laney S."/>
            <person name="Li B.W."/>
            <person name="Li W."/>
            <person name="Lindblom T.H."/>
            <person name="Lustigman S."/>
            <person name="Ma D."/>
            <person name="Maina C.V."/>
            <person name="Martin D.M."/>
            <person name="McCarter J.P."/>
            <person name="McReynolds L."/>
            <person name="Mitreva M."/>
            <person name="Nutman T.B."/>
            <person name="Parkinson J."/>
            <person name="Peregrin-Alvarez J.M."/>
            <person name="Poole C."/>
            <person name="Ren Q."/>
            <person name="Saunders L."/>
            <person name="Sluder A.E."/>
            <person name="Smith K."/>
            <person name="Stanke M."/>
            <person name="Unnasch T.R."/>
            <person name="Ware J."/>
            <person name="Wei A.D."/>
            <person name="Weil G."/>
            <person name="Williams D.J."/>
            <person name="Zhang Y."/>
            <person name="Williams S.A."/>
            <person name="Fraser-Liggett C."/>
            <person name="Slatko B."/>
            <person name="Blaxter M.L."/>
            <person name="Scott A.L."/>
        </authorList>
    </citation>
    <scope>NUCLEOTIDE SEQUENCE</scope>
    <source>
        <strain evidence="2">FR3</strain>
    </source>
</reference>
<keyword evidence="1" id="KW-0812">Transmembrane</keyword>
<keyword evidence="1" id="KW-1133">Transmembrane helix</keyword>
<evidence type="ECO:0000256" key="1">
    <source>
        <dbReference type="SAM" id="Phobius"/>
    </source>
</evidence>
<sequence length="135" mass="15379">MQIFNWLGTFTLPNLYHSDRLLIVLRPFHLHYILLCGYIMAVTTLNLHHKLGKLARNISQILSADVEVTVNIQFKKNTMYLTNVREHSIPESENFGSAHRVVSLAGFPNPESPSAEDADELKTAELFPKARITYN</sequence>
<evidence type="ECO:0000313" key="2">
    <source>
        <dbReference type="EMBL" id="CRZ25479.1"/>
    </source>
</evidence>
<dbReference type="OMA" id="ICAARIC"/>
<proteinExistence type="predicted"/>
<reference evidence="2" key="2">
    <citation type="submission" date="2012-12" db="EMBL/GenBank/DDBJ databases">
        <authorList>
            <person name="Gao Y.W."/>
            <person name="Fan S.T."/>
            <person name="Sun H.T."/>
            <person name="Wang Z."/>
            <person name="Gao X.L."/>
            <person name="Li Y.G."/>
            <person name="Wang T.C."/>
            <person name="Zhang K."/>
            <person name="Xu W.W."/>
            <person name="Yu Z.J."/>
            <person name="Xia X.Z."/>
        </authorList>
    </citation>
    <scope>NUCLEOTIDE SEQUENCE</scope>
    <source>
        <strain evidence="2">FR3</strain>
    </source>
</reference>
<feature type="transmembrane region" description="Helical" evidence="1">
    <location>
        <begin position="28"/>
        <end position="47"/>
    </location>
</feature>
<protein>
    <submittedName>
        <fullName evidence="2">Bm659</fullName>
    </submittedName>
</protein>
<dbReference type="EMBL" id="LN857010">
    <property type="protein sequence ID" value="CRZ25479.1"/>
    <property type="molecule type" value="Genomic_DNA"/>
</dbReference>
<name>A0A0H5SAU5_BRUMA</name>
<keyword evidence="1" id="KW-0472">Membrane</keyword>
<accession>A0A0H5SAU5</accession>
<dbReference type="AlphaFoldDB" id="A0A0H5SAU5"/>